<dbReference type="Gene3D" id="3.40.50.720">
    <property type="entry name" value="NAD(P)-binding Rossmann-like Domain"/>
    <property type="match status" value="1"/>
</dbReference>
<gene>
    <name evidence="3" type="ORF">AVDCRST_MAG51-1364</name>
</gene>
<dbReference type="Pfam" id="PF13460">
    <property type="entry name" value="NAD_binding_10"/>
    <property type="match status" value="1"/>
</dbReference>
<dbReference type="InterPro" id="IPR025695">
    <property type="entry name" value="DoxX-like"/>
</dbReference>
<reference evidence="3" key="1">
    <citation type="submission" date="2020-02" db="EMBL/GenBank/DDBJ databases">
        <authorList>
            <person name="Meier V. D."/>
        </authorList>
    </citation>
    <scope>NUCLEOTIDE SEQUENCE</scope>
    <source>
        <strain evidence="3">AVDCRST_MAG51</strain>
    </source>
</reference>
<name>A0A6J4P9H9_9BURK</name>
<keyword evidence="1" id="KW-0472">Membrane</keyword>
<keyword evidence="1" id="KW-0812">Transmembrane</keyword>
<protein>
    <recommendedName>
        <fullName evidence="2">NAD(P)-binding domain-containing protein</fullName>
    </recommendedName>
</protein>
<feature type="transmembrane region" description="Helical" evidence="1">
    <location>
        <begin position="379"/>
        <end position="398"/>
    </location>
</feature>
<dbReference type="InterPro" id="IPR051207">
    <property type="entry name" value="ComplexI_NDUFA9_subunit"/>
</dbReference>
<organism evidence="3">
    <name type="scientific">uncultured Ramlibacter sp</name>
    <dbReference type="NCBI Taxonomy" id="260755"/>
    <lineage>
        <taxon>Bacteria</taxon>
        <taxon>Pseudomonadati</taxon>
        <taxon>Pseudomonadota</taxon>
        <taxon>Betaproteobacteria</taxon>
        <taxon>Burkholderiales</taxon>
        <taxon>Comamonadaceae</taxon>
        <taxon>Ramlibacter</taxon>
        <taxon>environmental samples</taxon>
    </lineage>
</organism>
<dbReference type="PANTHER" id="PTHR12126">
    <property type="entry name" value="NADH-UBIQUINONE OXIDOREDUCTASE 39 KDA SUBUNIT-RELATED"/>
    <property type="match status" value="1"/>
</dbReference>
<dbReference type="Pfam" id="PF13781">
    <property type="entry name" value="DoxX_3"/>
    <property type="match status" value="1"/>
</dbReference>
<sequence length="431" mass="46200">MRILLTGATGLIGGAIARALLDQGHELVCAVRNPSRLAIAGPRCRALEVDLATAPGAHWWAVHLQGVDAVVNAVGILREQPGQSFDALHHRAPAELFRACAHAGVPCAIQISALGADEQAGSNYHRSKRAADDVLRAMPLRGAVVQPSLVYSPQGESSGLFMGLASAPMLMMPRRGGMAVQPVHLDDVVAGVLALLRQPPKPVATLAFVGPRELPLRGYLASLRAQLGWRLRQVVLPLPEAVFLASARIAGRVPGSPLDAETAGMLLRGNAAPASAFTQLLGRAPRDPDSFMNRQEAPLLRTRAVLGWTLPVLRIALAAMWIWTAIVSFGLYPVEQSRELLARVGLQGGLATLALYGAAMLDLLLGVLTLWAPPRWRPAVWASQLLLVAGYTVLITLFLPEYWLHPYGPVSKNLPIMAVIGLLWALETRRS</sequence>
<evidence type="ECO:0000313" key="3">
    <source>
        <dbReference type="EMBL" id="CAA9409970.1"/>
    </source>
</evidence>
<feature type="transmembrane region" description="Helical" evidence="1">
    <location>
        <begin position="308"/>
        <end position="332"/>
    </location>
</feature>
<evidence type="ECO:0000256" key="1">
    <source>
        <dbReference type="SAM" id="Phobius"/>
    </source>
</evidence>
<keyword evidence="1" id="KW-1133">Transmembrane helix</keyword>
<dbReference type="SUPFAM" id="SSF51735">
    <property type="entry name" value="NAD(P)-binding Rossmann-fold domains"/>
    <property type="match status" value="1"/>
</dbReference>
<accession>A0A6J4P9H9</accession>
<dbReference type="EMBL" id="CADCUX010000301">
    <property type="protein sequence ID" value="CAA9409970.1"/>
    <property type="molecule type" value="Genomic_DNA"/>
</dbReference>
<evidence type="ECO:0000259" key="2">
    <source>
        <dbReference type="Pfam" id="PF13460"/>
    </source>
</evidence>
<dbReference type="AlphaFoldDB" id="A0A6J4P9H9"/>
<dbReference type="GO" id="GO:0044877">
    <property type="term" value="F:protein-containing complex binding"/>
    <property type="evidence" value="ECO:0007669"/>
    <property type="project" value="TreeGrafter"/>
</dbReference>
<feature type="transmembrane region" description="Helical" evidence="1">
    <location>
        <begin position="353"/>
        <end position="373"/>
    </location>
</feature>
<proteinExistence type="predicted"/>
<feature type="domain" description="NAD(P)-binding" evidence="2">
    <location>
        <begin position="7"/>
        <end position="152"/>
    </location>
</feature>
<dbReference type="InterPro" id="IPR016040">
    <property type="entry name" value="NAD(P)-bd_dom"/>
</dbReference>
<dbReference type="PANTHER" id="PTHR12126:SF11">
    <property type="entry name" value="NADH DEHYDROGENASE [UBIQUINONE] 1 ALPHA SUBCOMPLEX SUBUNIT 9, MITOCHONDRIAL"/>
    <property type="match status" value="1"/>
</dbReference>
<dbReference type="InterPro" id="IPR036291">
    <property type="entry name" value="NAD(P)-bd_dom_sf"/>
</dbReference>
<feature type="transmembrane region" description="Helical" evidence="1">
    <location>
        <begin position="410"/>
        <end position="426"/>
    </location>
</feature>